<evidence type="ECO:0000256" key="2">
    <source>
        <dbReference type="ARBA" id="ARBA00022618"/>
    </source>
</evidence>
<reference evidence="14 15" key="1">
    <citation type="submission" date="2019-02" db="EMBL/GenBank/DDBJ databases">
        <title>Genomic Encyclopedia of Type Strains, Phase IV (KMG-IV): sequencing the most valuable type-strain genomes for metagenomic binning, comparative biology and taxonomic classification.</title>
        <authorList>
            <person name="Goeker M."/>
        </authorList>
    </citation>
    <scope>NUCLEOTIDE SEQUENCE [LARGE SCALE GENOMIC DNA]</scope>
    <source>
        <strain evidence="14 15">K24</strain>
    </source>
</reference>
<feature type="domain" description="Mur ligase central" evidence="13">
    <location>
        <begin position="114"/>
        <end position="329"/>
    </location>
</feature>
<feature type="binding site" evidence="7">
    <location>
        <position position="190"/>
    </location>
    <ligand>
        <name>UDP-N-acetyl-alpha-D-muramoyl-L-alanyl-D-glutamate</name>
        <dbReference type="ChEBI" id="CHEBI:83900"/>
    </ligand>
</feature>
<dbReference type="InterPro" id="IPR005863">
    <property type="entry name" value="UDP-N-AcMur_synth"/>
</dbReference>
<dbReference type="GO" id="GO:0009252">
    <property type="term" value="P:peptidoglycan biosynthetic process"/>
    <property type="evidence" value="ECO:0007669"/>
    <property type="project" value="UniProtKB-UniRule"/>
</dbReference>
<dbReference type="InterPro" id="IPR000713">
    <property type="entry name" value="Mur_ligase_N"/>
</dbReference>
<dbReference type="RefSeq" id="WP_130362002.1">
    <property type="nucleotide sequence ID" value="NZ_SGXC01000004.1"/>
</dbReference>
<comment type="pathway">
    <text evidence="8 9">Cell wall biogenesis; peptidoglycan biosynthesis.</text>
</comment>
<dbReference type="Pfam" id="PF02875">
    <property type="entry name" value="Mur_ligase_C"/>
    <property type="match status" value="2"/>
</dbReference>
<dbReference type="SUPFAM" id="SSF53244">
    <property type="entry name" value="MurD-like peptide ligases, peptide-binding domain"/>
    <property type="match status" value="2"/>
</dbReference>
<dbReference type="SUPFAM" id="SSF53623">
    <property type="entry name" value="MurD-like peptide ligases, catalytic domain"/>
    <property type="match status" value="2"/>
</dbReference>
<comment type="catalytic activity">
    <reaction evidence="7">
        <text>UDP-N-acetyl-alpha-D-muramoyl-L-alanyl-D-glutamate + meso-2,6-diaminopimelate + ATP = UDP-N-acetyl-alpha-D-muramoyl-L-alanyl-gamma-D-glutamyl-meso-2,6-diaminopimelate + ADP + phosphate + H(+)</text>
        <dbReference type="Rhea" id="RHEA:23676"/>
        <dbReference type="ChEBI" id="CHEBI:15378"/>
        <dbReference type="ChEBI" id="CHEBI:30616"/>
        <dbReference type="ChEBI" id="CHEBI:43474"/>
        <dbReference type="ChEBI" id="CHEBI:57791"/>
        <dbReference type="ChEBI" id="CHEBI:83900"/>
        <dbReference type="ChEBI" id="CHEBI:83905"/>
        <dbReference type="ChEBI" id="CHEBI:456216"/>
        <dbReference type="EC" id="6.3.2.13"/>
    </reaction>
</comment>
<dbReference type="NCBIfam" id="TIGR01143">
    <property type="entry name" value="murF"/>
    <property type="match status" value="1"/>
</dbReference>
<feature type="domain" description="Mur ligase central" evidence="13">
    <location>
        <begin position="630"/>
        <end position="820"/>
    </location>
</feature>
<dbReference type="NCBIfam" id="NF001126">
    <property type="entry name" value="PRK00139.1-4"/>
    <property type="match status" value="1"/>
</dbReference>
<comment type="cofactor">
    <cofactor evidence="7">
        <name>Mg(2+)</name>
        <dbReference type="ChEBI" id="CHEBI:18420"/>
    </cofactor>
</comment>
<feature type="binding site" evidence="7">
    <location>
        <position position="485"/>
    </location>
    <ligand>
        <name>meso-2,6-diaminopimelate</name>
        <dbReference type="ChEBI" id="CHEBI:57791"/>
    </ligand>
</feature>
<comment type="PTM">
    <text evidence="7">Carboxylation is probably crucial for Mg(2+) binding and, consequently, for the gamma-phosphate positioning of ATP.</text>
</comment>
<dbReference type="EC" id="6.3.2.10" evidence="8"/>
<dbReference type="GO" id="GO:0008766">
    <property type="term" value="F:UDP-N-acetylmuramoylalanyl-D-glutamyl-2,6-diaminopimelate-D-alanyl-D-alanine ligase activity"/>
    <property type="evidence" value="ECO:0007669"/>
    <property type="project" value="RHEA"/>
</dbReference>
<comment type="function">
    <text evidence="7">Catalyzes the addition of meso-diaminopimelic acid to the nucleotide precursor UDP-N-acetylmuramoyl-L-alanyl-D-glutamate (UMAG) in the biosynthesis of bacterial cell-wall peptidoglycan.</text>
</comment>
<feature type="short sequence motif" description="Meso-diaminopimelate recognition motif" evidence="7">
    <location>
        <begin position="434"/>
        <end position="437"/>
    </location>
</feature>
<keyword evidence="5 8" id="KW-0131">Cell cycle</keyword>
<feature type="binding site" evidence="7">
    <location>
        <position position="24"/>
    </location>
    <ligand>
        <name>UDP-N-acetyl-alpha-D-muramoyl-L-alanyl-D-glutamate</name>
        <dbReference type="ChEBI" id="CHEBI:83900"/>
    </ligand>
</feature>
<keyword evidence="8" id="KW-0067">ATP-binding</keyword>
<dbReference type="Pfam" id="PF01225">
    <property type="entry name" value="Mur_ligase"/>
    <property type="match status" value="2"/>
</dbReference>
<evidence type="ECO:0000256" key="6">
    <source>
        <dbReference type="ARBA" id="ARBA00023316"/>
    </source>
</evidence>
<dbReference type="InterPro" id="IPR005761">
    <property type="entry name" value="UDP-N-AcMur-Glu-dNH2Pim_ligase"/>
</dbReference>
<evidence type="ECO:0000256" key="10">
    <source>
        <dbReference type="RuleBase" id="RU004136"/>
    </source>
</evidence>
<dbReference type="HAMAP" id="MF_02019">
    <property type="entry name" value="MurF"/>
    <property type="match status" value="1"/>
</dbReference>
<feature type="domain" description="Mur ligase C-terminal" evidence="12">
    <location>
        <begin position="367"/>
        <end position="487"/>
    </location>
</feature>
<protein>
    <recommendedName>
        <fullName evidence="7 8">Multifunctional fusion protein</fullName>
    </recommendedName>
    <domain>
        <recommendedName>
            <fullName evidence="7">UDP-N-acetylmuramoyl-L-alanyl-D-glutamate--2,6-diaminopimelate ligase</fullName>
            <ecNumber evidence="7">6.3.2.13</ecNumber>
        </recommendedName>
        <alternativeName>
            <fullName evidence="7">Meso-A2pm-adding enzyme</fullName>
        </alternativeName>
        <alternativeName>
            <fullName evidence="7">Meso-diaminopimelate-adding enzyme</fullName>
        </alternativeName>
        <alternativeName>
            <fullName evidence="7">UDP-MurNAc-L-Ala-D-Glu:meso-diaminopimelate ligase</fullName>
        </alternativeName>
        <alternativeName>
            <fullName evidence="7">UDP-MurNAc-tripeptide synthetase</fullName>
        </alternativeName>
        <alternativeName>
            <fullName evidence="7">UDP-N-acetylmuramyl-tripeptide synthetase</fullName>
        </alternativeName>
    </domain>
    <domain>
        <recommendedName>
            <fullName evidence="8">UDP-N-acetylmuramoyl-tripeptide--D-alanyl-D-alanine ligase</fullName>
            <ecNumber evidence="8">6.3.2.10</ecNumber>
        </recommendedName>
        <alternativeName>
            <fullName evidence="8">D-alanyl-D-alanine-adding enzyme</fullName>
        </alternativeName>
    </domain>
</protein>
<feature type="domain" description="Mur ligase N-terminal catalytic" evidence="11">
    <location>
        <begin position="549"/>
        <end position="619"/>
    </location>
</feature>
<feature type="binding site" evidence="7">
    <location>
        <position position="489"/>
    </location>
    <ligand>
        <name>meso-2,6-diaminopimelate</name>
        <dbReference type="ChEBI" id="CHEBI:57791"/>
    </ligand>
</feature>
<feature type="binding site" evidence="7">
    <location>
        <position position="26"/>
    </location>
    <ligand>
        <name>UDP-N-acetyl-alpha-D-muramoyl-L-alanyl-D-glutamate</name>
        <dbReference type="ChEBI" id="CHEBI:83900"/>
    </ligand>
</feature>
<keyword evidence="7" id="KW-0460">Magnesium</keyword>
<dbReference type="GO" id="GO:0047480">
    <property type="term" value="F:UDP-N-acetylmuramoyl-tripeptide-D-alanyl-D-alanine ligase activity"/>
    <property type="evidence" value="ECO:0007669"/>
    <property type="project" value="UniProtKB-UniRule"/>
</dbReference>
<evidence type="ECO:0000259" key="13">
    <source>
        <dbReference type="Pfam" id="PF08245"/>
    </source>
</evidence>
<keyword evidence="8" id="KW-0547">Nucleotide-binding</keyword>
<evidence type="ECO:0000259" key="11">
    <source>
        <dbReference type="Pfam" id="PF01225"/>
    </source>
</evidence>
<dbReference type="Gene3D" id="3.40.1390.10">
    <property type="entry name" value="MurE/MurF, N-terminal domain"/>
    <property type="match status" value="2"/>
</dbReference>
<evidence type="ECO:0000256" key="4">
    <source>
        <dbReference type="ARBA" id="ARBA00022984"/>
    </source>
</evidence>
<dbReference type="EMBL" id="SGXC01000004">
    <property type="protein sequence ID" value="RZS76931.1"/>
    <property type="molecule type" value="Genomic_DNA"/>
</dbReference>
<feature type="binding site" evidence="8">
    <location>
        <begin position="632"/>
        <end position="638"/>
    </location>
    <ligand>
        <name>ATP</name>
        <dbReference type="ChEBI" id="CHEBI:30616"/>
    </ligand>
</feature>
<keyword evidence="4 8" id="KW-0573">Peptidoglycan synthesis</keyword>
<dbReference type="NCBIfam" id="NF008896">
    <property type="entry name" value="PRK11929.1"/>
    <property type="match status" value="1"/>
</dbReference>
<keyword evidence="3 8" id="KW-0133">Cell shape</keyword>
<evidence type="ECO:0000256" key="3">
    <source>
        <dbReference type="ARBA" id="ARBA00022960"/>
    </source>
</evidence>
<name>A0A4Q7N6F5_9BURK</name>
<keyword evidence="8 14" id="KW-0436">Ligase</keyword>
<dbReference type="Pfam" id="PF08245">
    <property type="entry name" value="Mur_ligase_M"/>
    <property type="match status" value="2"/>
</dbReference>
<dbReference type="GO" id="GO:0008360">
    <property type="term" value="P:regulation of cell shape"/>
    <property type="evidence" value="ECO:0007669"/>
    <property type="project" value="UniProtKB-KW"/>
</dbReference>
<dbReference type="AlphaFoldDB" id="A0A4Q7N6F5"/>
<dbReference type="GO" id="GO:0000287">
    <property type="term" value="F:magnesium ion binding"/>
    <property type="evidence" value="ECO:0007669"/>
    <property type="project" value="UniProtKB-UniRule"/>
</dbReference>
<comment type="similarity">
    <text evidence="8">Belongs to the MurCDEF family. MurF subfamily.</text>
</comment>
<feature type="binding site" evidence="7">
    <location>
        <begin position="116"/>
        <end position="122"/>
    </location>
    <ligand>
        <name>ATP</name>
        <dbReference type="ChEBI" id="CHEBI:30616"/>
    </ligand>
</feature>
<keyword evidence="2 8" id="KW-0132">Cell division</keyword>
<dbReference type="PANTHER" id="PTHR23135:SF4">
    <property type="entry name" value="UDP-N-ACETYLMURAMOYL-L-ALANYL-D-GLUTAMATE--2,6-DIAMINOPIMELATE LIGASE MURE HOMOLOG, CHLOROPLASTIC"/>
    <property type="match status" value="1"/>
</dbReference>
<dbReference type="InterPro" id="IPR004101">
    <property type="entry name" value="Mur_ligase_C"/>
</dbReference>
<dbReference type="InterPro" id="IPR036615">
    <property type="entry name" value="Mur_ligase_C_dom_sf"/>
</dbReference>
<feature type="binding site" evidence="7">
    <location>
        <position position="410"/>
    </location>
    <ligand>
        <name>meso-2,6-diaminopimelate</name>
        <dbReference type="ChEBI" id="CHEBI:57791"/>
    </ligand>
</feature>
<dbReference type="SUPFAM" id="SSF63418">
    <property type="entry name" value="MurE/MurF N-terminal domain"/>
    <property type="match status" value="2"/>
</dbReference>
<proteinExistence type="inferred from homology"/>
<dbReference type="InterPro" id="IPR035911">
    <property type="entry name" value="MurE/MurF_N"/>
</dbReference>
<dbReference type="OrthoDB" id="9800958at2"/>
<comment type="similarity">
    <text evidence="1 7">Belongs to the MurCDEF family. MurE subfamily.</text>
</comment>
<dbReference type="GO" id="GO:0071555">
    <property type="term" value="P:cell wall organization"/>
    <property type="evidence" value="ECO:0007669"/>
    <property type="project" value="UniProtKB-KW"/>
</dbReference>
<dbReference type="Proteomes" id="UP000292445">
    <property type="component" value="Unassembled WGS sequence"/>
</dbReference>
<keyword evidence="6 8" id="KW-0961">Cell wall biogenesis/degradation</keyword>
<comment type="catalytic activity">
    <reaction evidence="8 10">
        <text>D-alanyl-D-alanine + UDP-N-acetyl-alpha-D-muramoyl-L-alanyl-gamma-D-glutamyl-meso-2,6-diaminopimelate + ATP = UDP-N-acetyl-alpha-D-muramoyl-L-alanyl-gamma-D-glutamyl-meso-2,6-diaminopimeloyl-D-alanyl-D-alanine + ADP + phosphate + H(+)</text>
        <dbReference type="Rhea" id="RHEA:28374"/>
        <dbReference type="ChEBI" id="CHEBI:15378"/>
        <dbReference type="ChEBI" id="CHEBI:30616"/>
        <dbReference type="ChEBI" id="CHEBI:43474"/>
        <dbReference type="ChEBI" id="CHEBI:57822"/>
        <dbReference type="ChEBI" id="CHEBI:61386"/>
        <dbReference type="ChEBI" id="CHEBI:83905"/>
        <dbReference type="ChEBI" id="CHEBI:456216"/>
        <dbReference type="EC" id="6.3.2.10"/>
    </reaction>
</comment>
<sequence length="987" mass="102405">MATSPASILEWLRKHASPGSHLRLDSRAVQAGDIFLAYAGARSDGRDFIGQALERGASAVVFEDTAADRTAALKRNLAERGIPALPAVGLKAALGVVASGWYGDPSREMKVIAVTGTNGKTSCTQWIARALTDGGMPCGVIGTLGIQIPGPDGGSRALATGLTTPDAVALHRALADMRRDGVAAVAIEASSIGIAEGRLDGLHVDIAAFTNLTRDHLDYHPDMAAYEAEKARLFSWQGVAAAVVNQDDEAGRRLLASLEEGGRAVALTAYTLEPAAAGDAAPRVLRASDLHATGSGMVFTLNWQARAVQIATPLLGEHNVSNLLAMAGVLLALGWSVQRVSSALSSAQAAAGRLQAVPAPDRAPGEGGPLVVVDYAHTPDALARALDALVPVARTRGGRRICVFGCGGDRDPGKRPQMAQVACAHADLVVVTSDNPRSEQPQDIIDQILAGVPAGCPVRVQPDRALAIREAVLQAGPDDIILLAGKGHEAYQEIAGVRHPFSDIEQAAAVLAAYRAEPASGGLMTLADAAQAMRGVVHGEVGADRVAFSHVGSDSRSVAAGELFFALGGERFDGHAYVRAAHEAGAAAAVVQRPVEDAGMPQVVVADTRRALGDLAAAWRGRFAIPVVGVTGSNGKTTTKEMIAAIFAARHGADGRLATQGNLNNEIGVPLTLMRLRDAHRCAVIELGMNHPGEIAELSRIAAPTVALVNNAQREHQEFMHTVEAVARENGAVIPALAADGVAVFPGDDAYTPVWTELAGTRRCVRFGLSGGVEVTADDLRLDAFETRFLLRTPDGQAEIALAAAGLHNVRNALAAAACALAAGMDLEVIARGLAEFAPVKGRMQRHRLSGGALLIDDTYNANPDSVRAAIDVLATLPRPRALVLGDMGEVGDQGPAMHAEVGAYARERGIDALFALGEATRDAILAFGAGGMHADAVEQVAPAVMAAGPASILVKGSRFMRMERVVQALQAGPPSDHSSIGNKHAA</sequence>
<feature type="domain" description="Mur ligase C-terminal" evidence="12">
    <location>
        <begin position="842"/>
        <end position="959"/>
    </location>
</feature>
<comment type="subcellular location">
    <subcellularLocation>
        <location evidence="8 9">Cytoplasm</location>
    </subcellularLocation>
</comment>
<comment type="caution">
    <text evidence="14">The sequence shown here is derived from an EMBL/GenBank/DDBJ whole genome shotgun (WGS) entry which is preliminary data.</text>
</comment>
<evidence type="ECO:0000313" key="14">
    <source>
        <dbReference type="EMBL" id="RZS76931.1"/>
    </source>
</evidence>
<gene>
    <name evidence="8" type="primary">murF</name>
    <name evidence="7" type="synonym">murE</name>
    <name evidence="14" type="ORF">EV675_5654</name>
</gene>
<keyword evidence="8" id="KW-0963">Cytoplasm</keyword>
<dbReference type="PANTHER" id="PTHR23135">
    <property type="entry name" value="MUR LIGASE FAMILY MEMBER"/>
    <property type="match status" value="1"/>
</dbReference>
<comment type="caution">
    <text evidence="7">Lacks conserved residue(s) required for the propagation of feature annotation.</text>
</comment>
<dbReference type="InterPro" id="IPR036565">
    <property type="entry name" value="Mur-like_cat_sf"/>
</dbReference>
<feature type="binding site" evidence="7">
    <location>
        <position position="198"/>
    </location>
    <ligand>
        <name>UDP-N-acetyl-alpha-D-muramoyl-L-alanyl-D-glutamate</name>
        <dbReference type="ChEBI" id="CHEBI:83900"/>
    </ligand>
</feature>
<evidence type="ECO:0000313" key="15">
    <source>
        <dbReference type="Proteomes" id="UP000292445"/>
    </source>
</evidence>
<dbReference type="EC" id="6.3.2.13" evidence="7"/>
<evidence type="ECO:0000256" key="5">
    <source>
        <dbReference type="ARBA" id="ARBA00023306"/>
    </source>
</evidence>
<dbReference type="GO" id="GO:0051301">
    <property type="term" value="P:cell division"/>
    <property type="evidence" value="ECO:0007669"/>
    <property type="project" value="UniProtKB-KW"/>
</dbReference>
<dbReference type="NCBIfam" id="TIGR01085">
    <property type="entry name" value="murE"/>
    <property type="match status" value="1"/>
</dbReference>
<comment type="function">
    <text evidence="8 10">Involved in cell wall formation. Catalyzes the final step in the synthesis of UDP-N-acetylmuramoyl-pentapeptide, the precursor of murein.</text>
</comment>
<dbReference type="GO" id="GO:0008765">
    <property type="term" value="F:UDP-N-acetylmuramoylalanyl-D-glutamate-2,6-diaminopimelate ligase activity"/>
    <property type="evidence" value="ECO:0007669"/>
    <property type="project" value="UniProtKB-UniRule"/>
</dbReference>
<evidence type="ECO:0000256" key="8">
    <source>
        <dbReference type="HAMAP-Rule" id="MF_02019"/>
    </source>
</evidence>
<dbReference type="UniPathway" id="UPA00219"/>
<dbReference type="HAMAP" id="MF_00208">
    <property type="entry name" value="MurE"/>
    <property type="match status" value="1"/>
</dbReference>
<dbReference type="InterPro" id="IPR013221">
    <property type="entry name" value="Mur_ligase_cen"/>
</dbReference>
<feature type="domain" description="Mur ligase N-terminal catalytic" evidence="11">
    <location>
        <begin position="22"/>
        <end position="98"/>
    </location>
</feature>
<organism evidence="14 15">
    <name type="scientific">Pigmentiphaga kullae</name>
    <dbReference type="NCBI Taxonomy" id="151784"/>
    <lineage>
        <taxon>Bacteria</taxon>
        <taxon>Pseudomonadati</taxon>
        <taxon>Pseudomonadota</taxon>
        <taxon>Betaproteobacteria</taxon>
        <taxon>Burkholderiales</taxon>
        <taxon>Alcaligenaceae</taxon>
        <taxon>Pigmentiphaga</taxon>
    </lineage>
</organism>
<feature type="binding site" evidence="7">
    <location>
        <begin position="434"/>
        <end position="437"/>
    </location>
    <ligand>
        <name>meso-2,6-diaminopimelate</name>
        <dbReference type="ChEBI" id="CHEBI:57791"/>
    </ligand>
</feature>
<accession>A0A4Q7N6F5</accession>
<feature type="modified residue" description="N6-carboxylysine" evidence="7">
    <location>
        <position position="230"/>
    </location>
</feature>
<dbReference type="Gene3D" id="3.40.1190.10">
    <property type="entry name" value="Mur-like, catalytic domain"/>
    <property type="match status" value="2"/>
</dbReference>
<feature type="binding site" evidence="7">
    <location>
        <begin position="163"/>
        <end position="164"/>
    </location>
    <ligand>
        <name>UDP-N-acetyl-alpha-D-muramoyl-L-alanyl-D-glutamate</name>
        <dbReference type="ChEBI" id="CHEBI:83900"/>
    </ligand>
</feature>
<dbReference type="Gene3D" id="3.90.190.20">
    <property type="entry name" value="Mur ligase, C-terminal domain"/>
    <property type="match status" value="2"/>
</dbReference>
<evidence type="ECO:0000259" key="12">
    <source>
        <dbReference type="Pfam" id="PF02875"/>
    </source>
</evidence>
<dbReference type="GO" id="GO:0005524">
    <property type="term" value="F:ATP binding"/>
    <property type="evidence" value="ECO:0007669"/>
    <property type="project" value="UniProtKB-UniRule"/>
</dbReference>
<dbReference type="GO" id="GO:0005737">
    <property type="term" value="C:cytoplasm"/>
    <property type="evidence" value="ECO:0007669"/>
    <property type="project" value="UniProtKB-SubCell"/>
</dbReference>
<evidence type="ECO:0000256" key="9">
    <source>
        <dbReference type="RuleBase" id="RU004135"/>
    </source>
</evidence>
<keyword evidence="15" id="KW-1185">Reference proteome</keyword>
<evidence type="ECO:0000256" key="7">
    <source>
        <dbReference type="HAMAP-Rule" id="MF_00208"/>
    </source>
</evidence>
<evidence type="ECO:0000256" key="1">
    <source>
        <dbReference type="ARBA" id="ARBA00005898"/>
    </source>
</evidence>